<accession>A0AAW1U3F0</accession>
<comment type="subcellular location">
    <subcellularLocation>
        <location evidence="1">Membrane</location>
        <topology evidence="1">Multi-pass membrane protein</topology>
    </subcellularLocation>
</comment>
<dbReference type="InterPro" id="IPR020846">
    <property type="entry name" value="MFS_dom"/>
</dbReference>
<evidence type="ECO:0000256" key="4">
    <source>
        <dbReference type="ARBA" id="ARBA00023136"/>
    </source>
</evidence>
<dbReference type="InterPro" id="IPR005828">
    <property type="entry name" value="MFS_sugar_transport-like"/>
</dbReference>
<dbReference type="EMBL" id="JARQZJ010000032">
    <property type="protein sequence ID" value="KAK9875182.1"/>
    <property type="molecule type" value="Genomic_DNA"/>
</dbReference>
<proteinExistence type="predicted"/>
<dbReference type="SUPFAM" id="SSF103473">
    <property type="entry name" value="MFS general substrate transporter"/>
    <property type="match status" value="1"/>
</dbReference>
<evidence type="ECO:0000259" key="7">
    <source>
        <dbReference type="PROSITE" id="PS50850"/>
    </source>
</evidence>
<feature type="transmembrane region" description="Helical" evidence="5">
    <location>
        <begin position="158"/>
        <end position="181"/>
    </location>
</feature>
<dbReference type="PANTHER" id="PTHR48021:SF47">
    <property type="entry name" value="GH17672P"/>
    <property type="match status" value="1"/>
</dbReference>
<comment type="caution">
    <text evidence="8">The sequence shown here is derived from an EMBL/GenBank/DDBJ whole genome shotgun (WGS) entry which is preliminary data.</text>
</comment>
<dbReference type="InterPro" id="IPR036259">
    <property type="entry name" value="MFS_trans_sf"/>
</dbReference>
<name>A0AAW1U3F0_9CUCU</name>
<dbReference type="Gene3D" id="1.20.1250.20">
    <property type="entry name" value="MFS general substrate transporter like domains"/>
    <property type="match status" value="1"/>
</dbReference>
<sequence length="232" mass="26007">MKISIFLSLVICIMEGTSITWPSPMIKKLEDLKDNPLGRKITSDESSLLASLPILGSIFGSFLIMSIRNKLGRKPLLIVYGTASLFCNLTLAFSANIWLYFLARFIGGFNSAANLILVPMYICELADPSSRGSHGTGMIAAINIGILIPFTLGPYIRFIWYHLFLTLIPISFIIFFSIFALESPYYYLQSDPSRAEDLLRHLKGTQDVTDTLKEMKRSLDDTTKDSFLSQIK</sequence>
<evidence type="ECO:0000256" key="3">
    <source>
        <dbReference type="ARBA" id="ARBA00022989"/>
    </source>
</evidence>
<feature type="transmembrane region" description="Helical" evidence="5">
    <location>
        <begin position="135"/>
        <end position="152"/>
    </location>
</feature>
<evidence type="ECO:0000256" key="6">
    <source>
        <dbReference type="SAM" id="SignalP"/>
    </source>
</evidence>
<protein>
    <recommendedName>
        <fullName evidence="7">Major facilitator superfamily (MFS) profile domain-containing protein</fullName>
    </recommendedName>
</protein>
<evidence type="ECO:0000256" key="2">
    <source>
        <dbReference type="ARBA" id="ARBA00022692"/>
    </source>
</evidence>
<feature type="domain" description="Major facilitator superfamily (MFS) profile" evidence="7">
    <location>
        <begin position="1"/>
        <end position="232"/>
    </location>
</feature>
<keyword evidence="9" id="KW-1185">Reference proteome</keyword>
<evidence type="ECO:0000313" key="8">
    <source>
        <dbReference type="EMBL" id="KAK9875182.1"/>
    </source>
</evidence>
<feature type="transmembrane region" description="Helical" evidence="5">
    <location>
        <begin position="105"/>
        <end position="123"/>
    </location>
</feature>
<evidence type="ECO:0000256" key="1">
    <source>
        <dbReference type="ARBA" id="ARBA00004141"/>
    </source>
</evidence>
<gene>
    <name evidence="8" type="ORF">WA026_005973</name>
</gene>
<dbReference type="PROSITE" id="PS50850">
    <property type="entry name" value="MFS"/>
    <property type="match status" value="1"/>
</dbReference>
<feature type="transmembrane region" description="Helical" evidence="5">
    <location>
        <begin position="46"/>
        <end position="65"/>
    </location>
</feature>
<keyword evidence="6" id="KW-0732">Signal</keyword>
<dbReference type="Proteomes" id="UP001431783">
    <property type="component" value="Unassembled WGS sequence"/>
</dbReference>
<dbReference type="Pfam" id="PF00083">
    <property type="entry name" value="Sugar_tr"/>
    <property type="match status" value="1"/>
</dbReference>
<keyword evidence="3 5" id="KW-1133">Transmembrane helix</keyword>
<dbReference type="InterPro" id="IPR050549">
    <property type="entry name" value="MFS_Trehalose_Transporter"/>
</dbReference>
<feature type="signal peptide" evidence="6">
    <location>
        <begin position="1"/>
        <end position="18"/>
    </location>
</feature>
<dbReference type="GO" id="GO:0016020">
    <property type="term" value="C:membrane"/>
    <property type="evidence" value="ECO:0007669"/>
    <property type="project" value="UniProtKB-SubCell"/>
</dbReference>
<feature type="transmembrane region" description="Helical" evidence="5">
    <location>
        <begin position="77"/>
        <end position="99"/>
    </location>
</feature>
<evidence type="ECO:0000256" key="5">
    <source>
        <dbReference type="SAM" id="Phobius"/>
    </source>
</evidence>
<organism evidence="8 9">
    <name type="scientific">Henosepilachna vigintioctopunctata</name>
    <dbReference type="NCBI Taxonomy" id="420089"/>
    <lineage>
        <taxon>Eukaryota</taxon>
        <taxon>Metazoa</taxon>
        <taxon>Ecdysozoa</taxon>
        <taxon>Arthropoda</taxon>
        <taxon>Hexapoda</taxon>
        <taxon>Insecta</taxon>
        <taxon>Pterygota</taxon>
        <taxon>Neoptera</taxon>
        <taxon>Endopterygota</taxon>
        <taxon>Coleoptera</taxon>
        <taxon>Polyphaga</taxon>
        <taxon>Cucujiformia</taxon>
        <taxon>Coccinelloidea</taxon>
        <taxon>Coccinellidae</taxon>
        <taxon>Epilachninae</taxon>
        <taxon>Epilachnini</taxon>
        <taxon>Henosepilachna</taxon>
    </lineage>
</organism>
<feature type="chain" id="PRO_5043318158" description="Major facilitator superfamily (MFS) profile domain-containing protein" evidence="6">
    <location>
        <begin position="19"/>
        <end position="232"/>
    </location>
</feature>
<reference evidence="8 9" key="1">
    <citation type="submission" date="2023-03" db="EMBL/GenBank/DDBJ databases">
        <title>Genome insight into feeding habits of ladybird beetles.</title>
        <authorList>
            <person name="Li H.-S."/>
            <person name="Huang Y.-H."/>
            <person name="Pang H."/>
        </authorList>
    </citation>
    <scope>NUCLEOTIDE SEQUENCE [LARGE SCALE GENOMIC DNA]</scope>
    <source>
        <strain evidence="8">SYSU_2023b</strain>
        <tissue evidence="8">Whole body</tissue>
    </source>
</reference>
<dbReference type="GO" id="GO:0022857">
    <property type="term" value="F:transmembrane transporter activity"/>
    <property type="evidence" value="ECO:0007669"/>
    <property type="project" value="InterPro"/>
</dbReference>
<evidence type="ECO:0000313" key="9">
    <source>
        <dbReference type="Proteomes" id="UP001431783"/>
    </source>
</evidence>
<keyword evidence="2 5" id="KW-0812">Transmembrane</keyword>
<dbReference type="PANTHER" id="PTHR48021">
    <property type="match status" value="1"/>
</dbReference>
<keyword evidence="4 5" id="KW-0472">Membrane</keyword>
<dbReference type="AlphaFoldDB" id="A0AAW1U3F0"/>